<dbReference type="InterPro" id="IPR005545">
    <property type="entry name" value="YCII"/>
</dbReference>
<comment type="caution">
    <text evidence="3">The sequence shown here is derived from an EMBL/GenBank/DDBJ whole genome shotgun (WGS) entry which is preliminary data.</text>
</comment>
<dbReference type="Proteomes" id="UP000003573">
    <property type="component" value="Unassembled WGS sequence"/>
</dbReference>
<sequence length="95" mass="11079">MFIINLTYVKPLAEVEKHLEAHIVFLNKYYQSGKFICSGRKHPRTGGIILLKAENKEDVRQIVAEDPFYQNKIAEYEIIEFSPTKYADGFEQILK</sequence>
<dbReference type="EMBL" id="AEUW02000001">
    <property type="protein sequence ID" value="EHJ52330.1"/>
    <property type="molecule type" value="Genomic_DNA"/>
</dbReference>
<dbReference type="PANTHER" id="PTHR37828">
    <property type="entry name" value="GSR2449 PROTEIN"/>
    <property type="match status" value="1"/>
</dbReference>
<dbReference type="InterPro" id="IPR011008">
    <property type="entry name" value="Dimeric_a/b-barrel"/>
</dbReference>
<protein>
    <recommendedName>
        <fullName evidence="2">YCII-related domain-containing protein</fullName>
    </recommendedName>
</protein>
<feature type="domain" description="YCII-related" evidence="2">
    <location>
        <begin position="1"/>
        <end position="82"/>
    </location>
</feature>
<reference evidence="3 4" key="1">
    <citation type="journal article" date="2014" name="Int. J. Syst. Evol. Microbiol.">
        <title>Phylogenomics and the dynamic genome evolution of the genus Streptococcus.</title>
        <authorList>
            <consortium name="The Broad Institute Genome Sequencing Platform"/>
            <person name="Richards V.P."/>
            <person name="Palmer S.R."/>
            <person name="Pavinski Bitar P.D."/>
            <person name="Qin X."/>
            <person name="Weinstock G.M."/>
            <person name="Highlander S.K."/>
            <person name="Town C.D."/>
            <person name="Burne R.A."/>
            <person name="Stanhope M.J."/>
        </authorList>
    </citation>
    <scope>NUCLEOTIDE SEQUENCE [LARGE SCALE GENOMIC DNA]</scope>
    <source>
        <strain evidence="3 4">NCTC 11558</strain>
    </source>
</reference>
<dbReference type="Pfam" id="PF03795">
    <property type="entry name" value="YCII"/>
    <property type="match status" value="1"/>
</dbReference>
<dbReference type="OrthoDB" id="9814407at2"/>
<evidence type="ECO:0000313" key="4">
    <source>
        <dbReference type="Proteomes" id="UP000003573"/>
    </source>
</evidence>
<name>G5JWF2_9STRE</name>
<dbReference type="eggNOG" id="COG2350">
    <property type="taxonomic scope" value="Bacteria"/>
</dbReference>
<proteinExistence type="inferred from homology"/>
<evidence type="ECO:0000259" key="2">
    <source>
        <dbReference type="Pfam" id="PF03795"/>
    </source>
</evidence>
<dbReference type="AlphaFoldDB" id="G5JWF2"/>
<evidence type="ECO:0000313" key="3">
    <source>
        <dbReference type="EMBL" id="EHJ52330.1"/>
    </source>
</evidence>
<dbReference type="PANTHER" id="PTHR37828:SF1">
    <property type="entry name" value="YCII-RELATED DOMAIN-CONTAINING PROTEIN"/>
    <property type="match status" value="1"/>
</dbReference>
<dbReference type="SUPFAM" id="SSF54909">
    <property type="entry name" value="Dimeric alpha+beta barrel"/>
    <property type="match status" value="1"/>
</dbReference>
<comment type="similarity">
    <text evidence="1">Belongs to the YciI family.</text>
</comment>
<evidence type="ECO:0000256" key="1">
    <source>
        <dbReference type="ARBA" id="ARBA00007689"/>
    </source>
</evidence>
<accession>G5JWF2</accession>
<dbReference type="Gene3D" id="3.30.70.1060">
    <property type="entry name" value="Dimeric alpha+beta barrel"/>
    <property type="match status" value="1"/>
</dbReference>
<gene>
    <name evidence="3" type="ORF">STRMA_1898</name>
</gene>
<dbReference type="RefSeq" id="WP_003080253.1">
    <property type="nucleotide sequence ID" value="NZ_AEUW02000001.1"/>
</dbReference>
<organism evidence="3 4">
    <name type="scientific">Streptococcus macacae NCTC 11558</name>
    <dbReference type="NCBI Taxonomy" id="764298"/>
    <lineage>
        <taxon>Bacteria</taxon>
        <taxon>Bacillati</taxon>
        <taxon>Bacillota</taxon>
        <taxon>Bacilli</taxon>
        <taxon>Lactobacillales</taxon>
        <taxon>Streptococcaceae</taxon>
        <taxon>Streptococcus</taxon>
    </lineage>
</organism>
<dbReference type="STRING" id="764298.STRMA_1898"/>
<keyword evidence="4" id="KW-1185">Reference proteome</keyword>